<sequence>MEKLYLYIGILFVLGFLFRLLSKKKPKEKNIYQYTKKQYLLRKDETDFLKILEQILSNRYYIFPQVHISSIVEHKIKGQSFKGALSHIDRKSIDYLVCDKQYISPILGIELDGSSHDREDRIERDIEVERIFKDINLPLLRINSRDRSNTEFIKEEIEKFIPNIKQFH</sequence>
<feature type="transmembrane region" description="Helical" evidence="1">
    <location>
        <begin position="6"/>
        <end position="22"/>
    </location>
</feature>
<comment type="caution">
    <text evidence="3">The sequence shown here is derived from an EMBL/GenBank/DDBJ whole genome shotgun (WGS) entry which is preliminary data.</text>
</comment>
<evidence type="ECO:0000259" key="2">
    <source>
        <dbReference type="Pfam" id="PF10881"/>
    </source>
</evidence>
<keyword evidence="1" id="KW-1133">Transmembrane helix</keyword>
<reference evidence="3 4" key="1">
    <citation type="journal article" date="2020" name="Biotechnol. Biofuels">
        <title>New insights from the biogas microbiome by comprehensive genome-resolved metagenomics of nearly 1600 species originating from multiple anaerobic digesters.</title>
        <authorList>
            <person name="Campanaro S."/>
            <person name="Treu L."/>
            <person name="Rodriguez-R L.M."/>
            <person name="Kovalovszki A."/>
            <person name="Ziels R.M."/>
            <person name="Maus I."/>
            <person name="Zhu X."/>
            <person name="Kougias P.G."/>
            <person name="Basile A."/>
            <person name="Luo G."/>
            <person name="Schluter A."/>
            <person name="Konstantinidis K.T."/>
            <person name="Angelidaki I."/>
        </authorList>
    </citation>
    <scope>NUCLEOTIDE SEQUENCE [LARGE SCALE GENOMIC DNA]</scope>
    <source>
        <strain evidence="3">AS19jrsBPTG_9</strain>
    </source>
</reference>
<dbReference type="InterPro" id="IPR024402">
    <property type="entry name" value="DUF2726"/>
</dbReference>
<evidence type="ECO:0000313" key="4">
    <source>
        <dbReference type="Proteomes" id="UP000564033"/>
    </source>
</evidence>
<protein>
    <submittedName>
        <fullName evidence="3">DUF2726 domain-containing protein</fullName>
    </submittedName>
</protein>
<keyword evidence="1" id="KW-0812">Transmembrane</keyword>
<dbReference type="EMBL" id="JAAZIL010000048">
    <property type="protein sequence ID" value="NLZ24488.1"/>
    <property type="molecule type" value="Genomic_DNA"/>
</dbReference>
<name>A0A847VD87_9BACT</name>
<dbReference type="Gene3D" id="3.40.960.10">
    <property type="entry name" value="VSR Endonuclease"/>
    <property type="match status" value="1"/>
</dbReference>
<accession>A0A847VD87</accession>
<organism evidence="3 4">
    <name type="scientific">Candidatus Dojkabacteria bacterium</name>
    <dbReference type="NCBI Taxonomy" id="2099670"/>
    <lineage>
        <taxon>Bacteria</taxon>
        <taxon>Candidatus Dojkabacteria</taxon>
    </lineage>
</organism>
<dbReference type="Pfam" id="PF10881">
    <property type="entry name" value="DUF2726"/>
    <property type="match status" value="1"/>
</dbReference>
<gene>
    <name evidence="3" type="ORF">GX888_01955</name>
</gene>
<feature type="domain" description="DUF2726" evidence="2">
    <location>
        <begin position="38"/>
        <end position="159"/>
    </location>
</feature>
<keyword evidence="1" id="KW-0472">Membrane</keyword>
<proteinExistence type="predicted"/>
<dbReference type="Proteomes" id="UP000564033">
    <property type="component" value="Unassembled WGS sequence"/>
</dbReference>
<evidence type="ECO:0000313" key="3">
    <source>
        <dbReference type="EMBL" id="NLZ24488.1"/>
    </source>
</evidence>
<evidence type="ECO:0000256" key="1">
    <source>
        <dbReference type="SAM" id="Phobius"/>
    </source>
</evidence>
<dbReference type="AlphaFoldDB" id="A0A847VD87"/>